<dbReference type="SUPFAM" id="SSF51735">
    <property type="entry name" value="NAD(P)-binding Rossmann-fold domains"/>
    <property type="match status" value="1"/>
</dbReference>
<gene>
    <name evidence="2" type="ORF">FNA67_00355</name>
</gene>
<dbReference type="KEGG" id="yti:FNA67_00355"/>
<dbReference type="EMBL" id="CP041690">
    <property type="protein sequence ID" value="QEE18725.1"/>
    <property type="molecule type" value="Genomic_DNA"/>
</dbReference>
<dbReference type="PANTHER" id="PTHR43574">
    <property type="entry name" value="EPIMERASE-RELATED"/>
    <property type="match status" value="1"/>
</dbReference>
<dbReference type="Gene3D" id="3.40.50.720">
    <property type="entry name" value="NAD(P)-binding Rossmann-like Domain"/>
    <property type="match status" value="1"/>
</dbReference>
<organism evidence="2 3">
    <name type="scientific">Paradevosia tibetensis</name>
    <dbReference type="NCBI Taxonomy" id="1447062"/>
    <lineage>
        <taxon>Bacteria</taxon>
        <taxon>Pseudomonadati</taxon>
        <taxon>Pseudomonadota</taxon>
        <taxon>Alphaproteobacteria</taxon>
        <taxon>Hyphomicrobiales</taxon>
        <taxon>Devosiaceae</taxon>
        <taxon>Paradevosia</taxon>
    </lineage>
</organism>
<evidence type="ECO:0000256" key="1">
    <source>
        <dbReference type="ARBA" id="ARBA00023027"/>
    </source>
</evidence>
<dbReference type="RefSeq" id="WP_147654675.1">
    <property type="nucleotide sequence ID" value="NZ_BMFM01000001.1"/>
</dbReference>
<sequence length="336" mass="36832">MTVLVTGTAGFIGFHTARRLLAAGRQVVGYDVVNAYYDPAIKEARLAILRQSPNFVEVRADLADKDALDKVFAEHKPRKVINLAAQAGVRYSVENPSAYINSNLVGFANILECCRDNQVEHLVYASTSSVYGANSTQPFSETHGTAHPMSLYAATKKANEVMAHSYAHLFGLPCTGLRFFTVYGPWGRPDMALFKFTKGILAGKPIDIYNHGEMARDFTYVDDIVEGILRVLEVVPTIDANWDSANPSPGSSGIAPYRLYNIGRGQPVLLLDFVKVLEKTLGKTASLNMMDMQPGDVASTRAEISALQRDTGYAPSTSIETGVPNFVAWYRDYFSV</sequence>
<reference evidence="2 3" key="1">
    <citation type="journal article" date="2015" name="Int. J. Syst. Evol. Microbiol.">
        <title>Youhaiella tibetensis gen. nov., sp. nov., isolated from subsurface sediment.</title>
        <authorList>
            <person name="Wang Y.X."/>
            <person name="Huang F.Q."/>
            <person name="Nogi Y."/>
            <person name="Pang S.J."/>
            <person name="Wang P.K."/>
            <person name="Lv J."/>
        </authorList>
    </citation>
    <scope>NUCLEOTIDE SEQUENCE [LARGE SCALE GENOMIC DNA]</scope>
    <source>
        <strain evidence="3">fig4</strain>
    </source>
</reference>
<evidence type="ECO:0000313" key="2">
    <source>
        <dbReference type="EMBL" id="QEE18725.1"/>
    </source>
</evidence>
<dbReference type="InterPro" id="IPR036291">
    <property type="entry name" value="NAD(P)-bd_dom_sf"/>
</dbReference>
<dbReference type="Pfam" id="PF01370">
    <property type="entry name" value="Epimerase"/>
    <property type="match status" value="1"/>
</dbReference>
<accession>A0A5B9DIS8</accession>
<keyword evidence="3" id="KW-1185">Reference proteome</keyword>
<dbReference type="AlphaFoldDB" id="A0A5B9DIS8"/>
<dbReference type="OrthoDB" id="9801785at2"/>
<evidence type="ECO:0000313" key="3">
    <source>
        <dbReference type="Proteomes" id="UP000321062"/>
    </source>
</evidence>
<dbReference type="PRINTS" id="PR01713">
    <property type="entry name" value="NUCEPIMERASE"/>
</dbReference>
<keyword evidence="1" id="KW-0520">NAD</keyword>
<name>A0A5B9DIS8_9HYPH</name>
<proteinExistence type="predicted"/>
<protein>
    <submittedName>
        <fullName evidence="2">NAD-dependent epimerase</fullName>
    </submittedName>
</protein>
<dbReference type="InterPro" id="IPR001509">
    <property type="entry name" value="Epimerase_deHydtase"/>
</dbReference>
<dbReference type="CDD" id="cd05253">
    <property type="entry name" value="UDP_GE_SDE_e"/>
    <property type="match status" value="1"/>
</dbReference>
<dbReference type="Proteomes" id="UP000321062">
    <property type="component" value="Chromosome"/>
</dbReference>